<sequence length="189" mass="21642">MSNIQEPKSLWEAFHMDWVKELPPSGDRSYISFSIIVDRYKKTPILSACRKYETSMDKDLLLWNRVISHAGLFNNIISDRYPRFTSALGTNLHGFFGTKSSFSTEYHAQDNGLSEGIIQALEDMIRIFCAYVSELKDSDFFTHEWFTLIPALKLEYKTSVHSSTGQNTAVLKKGCNKILPADTMRKDLI</sequence>
<evidence type="ECO:0000313" key="4">
    <source>
        <dbReference type="Proteomes" id="UP000765509"/>
    </source>
</evidence>
<protein>
    <recommendedName>
        <fullName evidence="2">Integrase catalytic domain-containing protein</fullName>
    </recommendedName>
</protein>
<keyword evidence="1" id="KW-0694">RNA-binding</keyword>
<name>A0A9Q3CEU5_9BASI</name>
<dbReference type="OrthoDB" id="2273864at2759"/>
<proteinExistence type="predicted"/>
<dbReference type="GO" id="GO:0005634">
    <property type="term" value="C:nucleus"/>
    <property type="evidence" value="ECO:0007669"/>
    <property type="project" value="UniProtKB-ARBA"/>
</dbReference>
<dbReference type="Gene3D" id="3.30.420.10">
    <property type="entry name" value="Ribonuclease H-like superfamily/Ribonuclease H"/>
    <property type="match status" value="1"/>
</dbReference>
<reference evidence="3" key="1">
    <citation type="submission" date="2021-03" db="EMBL/GenBank/DDBJ databases">
        <title>Draft genome sequence of rust myrtle Austropuccinia psidii MF-1, a brazilian biotype.</title>
        <authorList>
            <person name="Quecine M.C."/>
            <person name="Pachon D.M.R."/>
            <person name="Bonatelli M.L."/>
            <person name="Correr F.H."/>
            <person name="Franceschini L.M."/>
            <person name="Leite T.F."/>
            <person name="Margarido G.R.A."/>
            <person name="Almeida C.A."/>
            <person name="Ferrarezi J.A."/>
            <person name="Labate C.A."/>
        </authorList>
    </citation>
    <scope>NUCLEOTIDE SEQUENCE</scope>
    <source>
        <strain evidence="3">MF-1</strain>
    </source>
</reference>
<dbReference type="InterPro" id="IPR036397">
    <property type="entry name" value="RNaseH_sf"/>
</dbReference>
<dbReference type="Proteomes" id="UP000765509">
    <property type="component" value="Unassembled WGS sequence"/>
</dbReference>
<gene>
    <name evidence="3" type="ORF">O181_023659</name>
</gene>
<dbReference type="InterPro" id="IPR050951">
    <property type="entry name" value="Retrovirus_Pol_polyprotein"/>
</dbReference>
<organism evidence="3 4">
    <name type="scientific">Austropuccinia psidii MF-1</name>
    <dbReference type="NCBI Taxonomy" id="1389203"/>
    <lineage>
        <taxon>Eukaryota</taxon>
        <taxon>Fungi</taxon>
        <taxon>Dikarya</taxon>
        <taxon>Basidiomycota</taxon>
        <taxon>Pucciniomycotina</taxon>
        <taxon>Pucciniomycetes</taxon>
        <taxon>Pucciniales</taxon>
        <taxon>Sphaerophragmiaceae</taxon>
        <taxon>Austropuccinia</taxon>
    </lineage>
</organism>
<evidence type="ECO:0000313" key="3">
    <source>
        <dbReference type="EMBL" id="MBW0483944.1"/>
    </source>
</evidence>
<comment type="caution">
    <text evidence="3">The sequence shown here is derived from an EMBL/GenBank/DDBJ whole genome shotgun (WGS) entry which is preliminary data.</text>
</comment>
<dbReference type="GO" id="GO:0015074">
    <property type="term" value="P:DNA integration"/>
    <property type="evidence" value="ECO:0007669"/>
    <property type="project" value="InterPro"/>
</dbReference>
<evidence type="ECO:0000259" key="2">
    <source>
        <dbReference type="PROSITE" id="PS50994"/>
    </source>
</evidence>
<dbReference type="AlphaFoldDB" id="A0A9Q3CEU5"/>
<dbReference type="GO" id="GO:0003723">
    <property type="term" value="F:RNA binding"/>
    <property type="evidence" value="ECO:0007669"/>
    <property type="project" value="UniProtKB-KW"/>
</dbReference>
<accession>A0A9Q3CEU5</accession>
<dbReference type="InterPro" id="IPR001584">
    <property type="entry name" value="Integrase_cat-core"/>
</dbReference>
<dbReference type="PANTHER" id="PTHR37984:SF5">
    <property type="entry name" value="PROTEIN NYNRIN-LIKE"/>
    <property type="match status" value="1"/>
</dbReference>
<dbReference type="InterPro" id="IPR012337">
    <property type="entry name" value="RNaseH-like_sf"/>
</dbReference>
<keyword evidence="4" id="KW-1185">Reference proteome</keyword>
<feature type="domain" description="Integrase catalytic" evidence="2">
    <location>
        <begin position="3"/>
        <end position="176"/>
    </location>
</feature>
<dbReference type="EMBL" id="AVOT02007449">
    <property type="protein sequence ID" value="MBW0483944.1"/>
    <property type="molecule type" value="Genomic_DNA"/>
</dbReference>
<dbReference type="PROSITE" id="PS50994">
    <property type="entry name" value="INTEGRASE"/>
    <property type="match status" value="1"/>
</dbReference>
<dbReference type="SUPFAM" id="SSF53098">
    <property type="entry name" value="Ribonuclease H-like"/>
    <property type="match status" value="1"/>
</dbReference>
<evidence type="ECO:0000256" key="1">
    <source>
        <dbReference type="ARBA" id="ARBA00022884"/>
    </source>
</evidence>
<dbReference type="PANTHER" id="PTHR37984">
    <property type="entry name" value="PROTEIN CBG26694"/>
    <property type="match status" value="1"/>
</dbReference>